<dbReference type="PANTHER" id="PTHR30055:SF151">
    <property type="entry name" value="TRANSCRIPTIONAL REGULATORY PROTEIN"/>
    <property type="match status" value="1"/>
</dbReference>
<dbReference type="SUPFAM" id="SSF46689">
    <property type="entry name" value="Homeodomain-like"/>
    <property type="match status" value="1"/>
</dbReference>
<feature type="domain" description="HTH tetR-type" evidence="6">
    <location>
        <begin position="2"/>
        <end position="62"/>
    </location>
</feature>
<evidence type="ECO:0000256" key="5">
    <source>
        <dbReference type="PROSITE-ProRule" id="PRU00335"/>
    </source>
</evidence>
<keyword evidence="4" id="KW-0804">Transcription</keyword>
<dbReference type="AlphaFoldDB" id="A0A4R2JUR7"/>
<evidence type="ECO:0000259" key="6">
    <source>
        <dbReference type="PROSITE" id="PS50977"/>
    </source>
</evidence>
<dbReference type="Proteomes" id="UP000295680">
    <property type="component" value="Unassembled WGS sequence"/>
</dbReference>
<name>A0A4R2JUR7_9PSEU</name>
<dbReference type="InterPro" id="IPR023772">
    <property type="entry name" value="DNA-bd_HTH_TetR-type_CS"/>
</dbReference>
<dbReference type="Gene3D" id="1.10.357.10">
    <property type="entry name" value="Tetracycline Repressor, domain 2"/>
    <property type="match status" value="1"/>
</dbReference>
<evidence type="ECO:0000313" key="7">
    <source>
        <dbReference type="EMBL" id="TCO62792.1"/>
    </source>
</evidence>
<dbReference type="PRINTS" id="PR00455">
    <property type="entry name" value="HTHTETR"/>
</dbReference>
<keyword evidence="2" id="KW-0805">Transcription regulation</keyword>
<dbReference type="SUPFAM" id="SSF48498">
    <property type="entry name" value="Tetracyclin repressor-like, C-terminal domain"/>
    <property type="match status" value="1"/>
</dbReference>
<dbReference type="PROSITE" id="PS50977">
    <property type="entry name" value="HTH_TETR_2"/>
    <property type="match status" value="1"/>
</dbReference>
<reference evidence="7 8" key="1">
    <citation type="submission" date="2019-03" db="EMBL/GenBank/DDBJ databases">
        <title>Genomic Encyclopedia of Type Strains, Phase IV (KMG-IV): sequencing the most valuable type-strain genomes for metagenomic binning, comparative biology and taxonomic classification.</title>
        <authorList>
            <person name="Goeker M."/>
        </authorList>
    </citation>
    <scope>NUCLEOTIDE SEQUENCE [LARGE SCALE GENOMIC DNA]</scope>
    <source>
        <strain evidence="7 8">DSM 45934</strain>
    </source>
</reference>
<dbReference type="PROSITE" id="PS01081">
    <property type="entry name" value="HTH_TETR_1"/>
    <property type="match status" value="1"/>
</dbReference>
<organism evidence="7 8">
    <name type="scientific">Actinocrispum wychmicini</name>
    <dbReference type="NCBI Taxonomy" id="1213861"/>
    <lineage>
        <taxon>Bacteria</taxon>
        <taxon>Bacillati</taxon>
        <taxon>Actinomycetota</taxon>
        <taxon>Actinomycetes</taxon>
        <taxon>Pseudonocardiales</taxon>
        <taxon>Pseudonocardiaceae</taxon>
        <taxon>Actinocrispum</taxon>
    </lineage>
</organism>
<dbReference type="InterPro" id="IPR036271">
    <property type="entry name" value="Tet_transcr_reg_TetR-rel_C_sf"/>
</dbReference>
<keyword evidence="8" id="KW-1185">Reference proteome</keyword>
<keyword evidence="3 5" id="KW-0238">DNA-binding</keyword>
<dbReference type="OrthoDB" id="3819648at2"/>
<evidence type="ECO:0000313" key="8">
    <source>
        <dbReference type="Proteomes" id="UP000295680"/>
    </source>
</evidence>
<dbReference type="GO" id="GO:0046677">
    <property type="term" value="P:response to antibiotic"/>
    <property type="evidence" value="ECO:0007669"/>
    <property type="project" value="InterPro"/>
</dbReference>
<dbReference type="InterPro" id="IPR009057">
    <property type="entry name" value="Homeodomain-like_sf"/>
</dbReference>
<protein>
    <submittedName>
        <fullName evidence="7">TetR family transcriptional regulator</fullName>
    </submittedName>
</protein>
<accession>A0A4R2JUR7</accession>
<dbReference type="InterPro" id="IPR004111">
    <property type="entry name" value="Repressor_TetR_C"/>
</dbReference>
<dbReference type="EMBL" id="SLWS01000002">
    <property type="protein sequence ID" value="TCO62792.1"/>
    <property type="molecule type" value="Genomic_DNA"/>
</dbReference>
<keyword evidence="1" id="KW-0678">Repressor</keyword>
<evidence type="ECO:0000256" key="1">
    <source>
        <dbReference type="ARBA" id="ARBA00022491"/>
    </source>
</evidence>
<dbReference type="GO" id="GO:0045892">
    <property type="term" value="P:negative regulation of DNA-templated transcription"/>
    <property type="evidence" value="ECO:0007669"/>
    <property type="project" value="InterPro"/>
</dbReference>
<comment type="caution">
    <text evidence="7">The sequence shown here is derived from an EMBL/GenBank/DDBJ whole genome shotgun (WGS) entry which is preliminary data.</text>
</comment>
<dbReference type="Pfam" id="PF00440">
    <property type="entry name" value="TetR_N"/>
    <property type="match status" value="1"/>
</dbReference>
<evidence type="ECO:0000256" key="4">
    <source>
        <dbReference type="ARBA" id="ARBA00023163"/>
    </source>
</evidence>
<dbReference type="InterPro" id="IPR050109">
    <property type="entry name" value="HTH-type_TetR-like_transc_reg"/>
</dbReference>
<dbReference type="InterPro" id="IPR003012">
    <property type="entry name" value="Tet_transcr_reg_TetR"/>
</dbReference>
<dbReference type="GO" id="GO:0003700">
    <property type="term" value="F:DNA-binding transcription factor activity"/>
    <property type="evidence" value="ECO:0007669"/>
    <property type="project" value="TreeGrafter"/>
</dbReference>
<evidence type="ECO:0000256" key="2">
    <source>
        <dbReference type="ARBA" id="ARBA00023015"/>
    </source>
</evidence>
<dbReference type="PANTHER" id="PTHR30055">
    <property type="entry name" value="HTH-TYPE TRANSCRIPTIONAL REGULATOR RUTR"/>
    <property type="match status" value="1"/>
</dbReference>
<dbReference type="RefSeq" id="WP_132114819.1">
    <property type="nucleotide sequence ID" value="NZ_SLWS01000002.1"/>
</dbReference>
<sequence length="206" mass="22095">MKLTRDRIVDASMAVFGEVGYHGLSMRQVADRLDVHAGSLYYHVRDKNALLRLMADRVAQQAYDAGAEALAALPVEATWQDKIHAQADALRSTIASHPGGAVLLAGSPQTLSAGALGLMERMLSTLDEAGVPVEDRVVAADTLLSHVTGFVLQEQTEPVPYDVRPDDLTDLAGRFPLTFAEAPGGDQDDKFAKSVRLLCAGIRTTI</sequence>
<dbReference type="Gene3D" id="1.10.10.60">
    <property type="entry name" value="Homeodomain-like"/>
    <property type="match status" value="1"/>
</dbReference>
<dbReference type="InterPro" id="IPR001647">
    <property type="entry name" value="HTH_TetR"/>
</dbReference>
<proteinExistence type="predicted"/>
<dbReference type="Pfam" id="PF02909">
    <property type="entry name" value="TetR_C_1"/>
    <property type="match status" value="1"/>
</dbReference>
<evidence type="ECO:0000256" key="3">
    <source>
        <dbReference type="ARBA" id="ARBA00023125"/>
    </source>
</evidence>
<dbReference type="PRINTS" id="PR00400">
    <property type="entry name" value="TETREPRESSOR"/>
</dbReference>
<dbReference type="GO" id="GO:0000976">
    <property type="term" value="F:transcription cis-regulatory region binding"/>
    <property type="evidence" value="ECO:0007669"/>
    <property type="project" value="TreeGrafter"/>
</dbReference>
<gene>
    <name evidence="7" type="ORF">EV192_102931</name>
</gene>
<feature type="DNA-binding region" description="H-T-H motif" evidence="5">
    <location>
        <begin position="25"/>
        <end position="44"/>
    </location>
</feature>